<dbReference type="AlphaFoldDB" id="A0A068U5V2"/>
<reference evidence="3" key="1">
    <citation type="journal article" date="2014" name="Science">
        <title>The coffee genome provides insight into the convergent evolution of caffeine biosynthesis.</title>
        <authorList>
            <person name="Denoeud F."/>
            <person name="Carretero-Paulet L."/>
            <person name="Dereeper A."/>
            <person name="Droc G."/>
            <person name="Guyot R."/>
            <person name="Pietrella M."/>
            <person name="Zheng C."/>
            <person name="Alberti A."/>
            <person name="Anthony F."/>
            <person name="Aprea G."/>
            <person name="Aury J.M."/>
            <person name="Bento P."/>
            <person name="Bernard M."/>
            <person name="Bocs S."/>
            <person name="Campa C."/>
            <person name="Cenci A."/>
            <person name="Combes M.C."/>
            <person name="Crouzillat D."/>
            <person name="Da Silva C."/>
            <person name="Daddiego L."/>
            <person name="De Bellis F."/>
            <person name="Dussert S."/>
            <person name="Garsmeur O."/>
            <person name="Gayraud T."/>
            <person name="Guignon V."/>
            <person name="Jahn K."/>
            <person name="Jamilloux V."/>
            <person name="Joet T."/>
            <person name="Labadie K."/>
            <person name="Lan T."/>
            <person name="Leclercq J."/>
            <person name="Lepelley M."/>
            <person name="Leroy T."/>
            <person name="Li L.T."/>
            <person name="Librado P."/>
            <person name="Lopez L."/>
            <person name="Munoz A."/>
            <person name="Noel B."/>
            <person name="Pallavicini A."/>
            <person name="Perrotta G."/>
            <person name="Poncet V."/>
            <person name="Pot D."/>
            <person name="Priyono X."/>
            <person name="Rigoreau M."/>
            <person name="Rouard M."/>
            <person name="Rozas J."/>
            <person name="Tranchant-Dubreuil C."/>
            <person name="VanBuren R."/>
            <person name="Zhang Q."/>
            <person name="Andrade A.C."/>
            <person name="Argout X."/>
            <person name="Bertrand B."/>
            <person name="de Kochko A."/>
            <person name="Graziosi G."/>
            <person name="Henry R.J."/>
            <person name="Jayarama X."/>
            <person name="Ming R."/>
            <person name="Nagai C."/>
            <person name="Rounsley S."/>
            <person name="Sankoff D."/>
            <person name="Giuliano G."/>
            <person name="Albert V.A."/>
            <person name="Wincker P."/>
            <person name="Lashermes P."/>
        </authorList>
    </citation>
    <scope>NUCLEOTIDE SEQUENCE [LARGE SCALE GENOMIC DNA]</scope>
    <source>
        <strain evidence="3">cv. DH200-94</strain>
    </source>
</reference>
<dbReference type="PANTHER" id="PTHR33167">
    <property type="entry name" value="TRANSCRIPTION FACTOR, PUTATIVE (DUF863)-RELATED"/>
    <property type="match status" value="1"/>
</dbReference>
<evidence type="ECO:0000256" key="1">
    <source>
        <dbReference type="SAM" id="MobiDB-lite"/>
    </source>
</evidence>
<dbReference type="Gramene" id="CDP02993">
    <property type="protein sequence ID" value="CDP02993"/>
    <property type="gene ID" value="GSCOC_T00041447001"/>
</dbReference>
<evidence type="ECO:0000313" key="3">
    <source>
        <dbReference type="Proteomes" id="UP000295252"/>
    </source>
</evidence>
<feature type="region of interest" description="Disordered" evidence="1">
    <location>
        <begin position="166"/>
        <end position="200"/>
    </location>
</feature>
<dbReference type="Proteomes" id="UP000295252">
    <property type="component" value="Chromosome VIII"/>
</dbReference>
<proteinExistence type="predicted"/>
<keyword evidence="3" id="KW-1185">Reference proteome</keyword>
<gene>
    <name evidence="2" type="ORF">GSCOC_T00041447001</name>
</gene>
<feature type="compositionally biased region" description="Polar residues" evidence="1">
    <location>
        <begin position="169"/>
        <end position="194"/>
    </location>
</feature>
<dbReference type="PANTHER" id="PTHR33167:SF33">
    <property type="entry name" value="MYB-CC TYPE TRANSCRIPTION FACTOR LHEQLE-CONTAINING DOMAIN-CONTAINING PROTEIN"/>
    <property type="match status" value="1"/>
</dbReference>
<accession>A0A068U5V2</accession>
<feature type="compositionally biased region" description="Low complexity" evidence="1">
    <location>
        <begin position="260"/>
        <end position="269"/>
    </location>
</feature>
<evidence type="ECO:0000313" key="2">
    <source>
        <dbReference type="EMBL" id="CDP02993.1"/>
    </source>
</evidence>
<dbReference type="EMBL" id="HG739093">
    <property type="protein sequence ID" value="CDP02993.1"/>
    <property type="molecule type" value="Genomic_DNA"/>
</dbReference>
<dbReference type="OrthoDB" id="1928288at2759"/>
<protein>
    <submittedName>
        <fullName evidence="2">Uncharacterized protein</fullName>
    </submittedName>
</protein>
<name>A0A068U5V2_COFCA</name>
<organism evidence="2 3">
    <name type="scientific">Coffea canephora</name>
    <name type="common">Robusta coffee</name>
    <dbReference type="NCBI Taxonomy" id="49390"/>
    <lineage>
        <taxon>Eukaryota</taxon>
        <taxon>Viridiplantae</taxon>
        <taxon>Streptophyta</taxon>
        <taxon>Embryophyta</taxon>
        <taxon>Tracheophyta</taxon>
        <taxon>Spermatophyta</taxon>
        <taxon>Magnoliopsida</taxon>
        <taxon>eudicotyledons</taxon>
        <taxon>Gunneridae</taxon>
        <taxon>Pentapetalae</taxon>
        <taxon>asterids</taxon>
        <taxon>lamiids</taxon>
        <taxon>Gentianales</taxon>
        <taxon>Rubiaceae</taxon>
        <taxon>Ixoroideae</taxon>
        <taxon>Gardenieae complex</taxon>
        <taxon>Bertiereae - Coffeeae clade</taxon>
        <taxon>Coffeeae</taxon>
        <taxon>Coffea</taxon>
    </lineage>
</organism>
<dbReference type="OMA" id="WATHVTS"/>
<dbReference type="InParanoid" id="A0A068U5V2"/>
<sequence length="432" mass="48788">MATKFQYAINPLATASNNSFAVNQNSDWGYSRETGARGQSEESALHHFKHSMDHEMFDLQKIESIKKTMLLHEDIFQRQVIELHRLYNLQMKLMYELKKEMTYKQGPLAGKDPSSSQFLICQKQMQDIRSNLPVHGLTYGSAERSASSCGESLRMPKLFNLERVAEEGPSTSIQPTEQDQQRPNRYGLSTSNKASMDGSDEEIDVELTLSIGCSKSKKRSNSRNNPCSPELGGSDSNCSGKELCSAAIVKTEKREDSDDPSPALSSSSATPNQNTNATRSHWLFQDLRSLAPFKEEISQNMVEIGKNSYLQASVTSRSILRSIGASKLRFIVYYLLDNFISSQILCYTQGEQNKFTSMRLYSLKKRTYIFIFIKKKNGGSFFTRVISLASVLIFTMQSMHSPLPNIIKQQKKEIQRQKEKQPSVASMINLGR</sequence>
<feature type="region of interest" description="Disordered" evidence="1">
    <location>
        <begin position="214"/>
        <end position="234"/>
    </location>
</feature>
<feature type="region of interest" description="Disordered" evidence="1">
    <location>
        <begin position="251"/>
        <end position="276"/>
    </location>
</feature>